<sequence>MTAPALAISSPPTPSLILTQHFLLKLLIPISDAIFIIQFAPNSNNLLISSWDSNLRLCNLDASVDRLEANSEAALLDCCFSEDDSVSFSVASV</sequence>
<dbReference type="InterPro" id="IPR015943">
    <property type="entry name" value="WD40/YVTN_repeat-like_dom_sf"/>
</dbReference>
<evidence type="ECO:0000256" key="2">
    <source>
        <dbReference type="ARBA" id="ARBA00022737"/>
    </source>
</evidence>
<gene>
    <name evidence="3" type="ordered locus">MTR_7g033060</name>
</gene>
<evidence type="ECO:0000313" key="3">
    <source>
        <dbReference type="EMBL" id="AES78544.1"/>
    </source>
</evidence>
<keyword evidence="2" id="KW-0677">Repeat</keyword>
<dbReference type="eggNOG" id="KOG1036">
    <property type="taxonomic scope" value="Eukaryota"/>
</dbReference>
<keyword evidence="5" id="KW-1185">Reference proteome</keyword>
<reference evidence="3 5" key="2">
    <citation type="journal article" date="2014" name="BMC Genomics">
        <title>An improved genome release (version Mt4.0) for the model legume Medicago truncatula.</title>
        <authorList>
            <person name="Tang H."/>
            <person name="Krishnakumar V."/>
            <person name="Bidwell S."/>
            <person name="Rosen B."/>
            <person name="Chan A."/>
            <person name="Zhou S."/>
            <person name="Gentzbittel L."/>
            <person name="Childs K.L."/>
            <person name="Yandell M."/>
            <person name="Gundlach H."/>
            <person name="Mayer K.F."/>
            <person name="Schwartz D.C."/>
            <person name="Town C.D."/>
        </authorList>
    </citation>
    <scope>GENOME REANNOTATION</scope>
    <source>
        <strain evidence="4 5">cv. Jemalong A17</strain>
    </source>
</reference>
<reference evidence="4" key="3">
    <citation type="submission" date="2015-04" db="UniProtKB">
        <authorList>
            <consortium name="EnsemblPlants"/>
        </authorList>
    </citation>
    <scope>IDENTIFICATION</scope>
    <source>
        <strain evidence="4">cv. Jemalong A17</strain>
    </source>
</reference>
<organism evidence="3 5">
    <name type="scientific">Medicago truncatula</name>
    <name type="common">Barrel medic</name>
    <name type="synonym">Medicago tribuloides</name>
    <dbReference type="NCBI Taxonomy" id="3880"/>
    <lineage>
        <taxon>Eukaryota</taxon>
        <taxon>Viridiplantae</taxon>
        <taxon>Streptophyta</taxon>
        <taxon>Embryophyta</taxon>
        <taxon>Tracheophyta</taxon>
        <taxon>Spermatophyta</taxon>
        <taxon>Magnoliopsida</taxon>
        <taxon>eudicotyledons</taxon>
        <taxon>Gunneridae</taxon>
        <taxon>Pentapetalae</taxon>
        <taxon>rosids</taxon>
        <taxon>fabids</taxon>
        <taxon>Fabales</taxon>
        <taxon>Fabaceae</taxon>
        <taxon>Papilionoideae</taxon>
        <taxon>50 kb inversion clade</taxon>
        <taxon>NPAAA clade</taxon>
        <taxon>Hologalegina</taxon>
        <taxon>IRL clade</taxon>
        <taxon>Trifolieae</taxon>
        <taxon>Medicago</taxon>
    </lineage>
</organism>
<accession>G7L6A5</accession>
<protein>
    <submittedName>
        <fullName evidence="3">Mitotic checkpoint protein BUB3, putative</fullName>
    </submittedName>
</protein>
<proteinExistence type="predicted"/>
<reference evidence="3 5" key="1">
    <citation type="journal article" date="2011" name="Nature">
        <title>The Medicago genome provides insight into the evolution of rhizobial symbioses.</title>
        <authorList>
            <person name="Young N.D."/>
            <person name="Debelle F."/>
            <person name="Oldroyd G.E."/>
            <person name="Geurts R."/>
            <person name="Cannon S.B."/>
            <person name="Udvardi M.K."/>
            <person name="Benedito V.A."/>
            <person name="Mayer K.F."/>
            <person name="Gouzy J."/>
            <person name="Schoof H."/>
            <person name="Van de Peer Y."/>
            <person name="Proost S."/>
            <person name="Cook D.R."/>
            <person name="Meyers B.C."/>
            <person name="Spannagl M."/>
            <person name="Cheung F."/>
            <person name="De Mita S."/>
            <person name="Krishnakumar V."/>
            <person name="Gundlach H."/>
            <person name="Zhou S."/>
            <person name="Mudge J."/>
            <person name="Bharti A.K."/>
            <person name="Murray J.D."/>
            <person name="Naoumkina M.A."/>
            <person name="Rosen B."/>
            <person name="Silverstein K.A."/>
            <person name="Tang H."/>
            <person name="Rombauts S."/>
            <person name="Zhao P.X."/>
            <person name="Zhou P."/>
            <person name="Barbe V."/>
            <person name="Bardou P."/>
            <person name="Bechner M."/>
            <person name="Bellec A."/>
            <person name="Berger A."/>
            <person name="Berges H."/>
            <person name="Bidwell S."/>
            <person name="Bisseling T."/>
            <person name="Choisne N."/>
            <person name="Couloux A."/>
            <person name="Denny R."/>
            <person name="Deshpande S."/>
            <person name="Dai X."/>
            <person name="Doyle J.J."/>
            <person name="Dudez A.M."/>
            <person name="Farmer A.D."/>
            <person name="Fouteau S."/>
            <person name="Franken C."/>
            <person name="Gibelin C."/>
            <person name="Gish J."/>
            <person name="Goldstein S."/>
            <person name="Gonzalez A.J."/>
            <person name="Green P.J."/>
            <person name="Hallab A."/>
            <person name="Hartog M."/>
            <person name="Hua A."/>
            <person name="Humphray S.J."/>
            <person name="Jeong D.H."/>
            <person name="Jing Y."/>
            <person name="Jocker A."/>
            <person name="Kenton S.M."/>
            <person name="Kim D.J."/>
            <person name="Klee K."/>
            <person name="Lai H."/>
            <person name="Lang C."/>
            <person name="Lin S."/>
            <person name="Macmil S.L."/>
            <person name="Magdelenat G."/>
            <person name="Matthews L."/>
            <person name="McCorrison J."/>
            <person name="Monaghan E.L."/>
            <person name="Mun J.H."/>
            <person name="Najar F.Z."/>
            <person name="Nicholson C."/>
            <person name="Noirot C."/>
            <person name="O'Bleness M."/>
            <person name="Paule C.R."/>
            <person name="Poulain J."/>
            <person name="Prion F."/>
            <person name="Qin B."/>
            <person name="Qu C."/>
            <person name="Retzel E.F."/>
            <person name="Riddle C."/>
            <person name="Sallet E."/>
            <person name="Samain S."/>
            <person name="Samson N."/>
            <person name="Sanders I."/>
            <person name="Saurat O."/>
            <person name="Scarpelli C."/>
            <person name="Schiex T."/>
            <person name="Segurens B."/>
            <person name="Severin A.J."/>
            <person name="Sherrier D.J."/>
            <person name="Shi R."/>
            <person name="Sims S."/>
            <person name="Singer S.R."/>
            <person name="Sinharoy S."/>
            <person name="Sterck L."/>
            <person name="Viollet A."/>
            <person name="Wang B.B."/>
            <person name="Wang K."/>
            <person name="Wang M."/>
            <person name="Wang X."/>
            <person name="Warfsmann J."/>
            <person name="Weissenbach J."/>
            <person name="White D.D."/>
            <person name="White J.D."/>
            <person name="Wiley G.B."/>
            <person name="Wincker P."/>
            <person name="Xing Y."/>
            <person name="Yang L."/>
            <person name="Yao Z."/>
            <person name="Ying F."/>
            <person name="Zhai J."/>
            <person name="Zhou L."/>
            <person name="Zuber A."/>
            <person name="Denarie J."/>
            <person name="Dixon R.A."/>
            <person name="May G.D."/>
            <person name="Schwartz D.C."/>
            <person name="Rogers J."/>
            <person name="Quetier F."/>
            <person name="Town C.D."/>
            <person name="Roe B.A."/>
        </authorList>
    </citation>
    <scope>NUCLEOTIDE SEQUENCE [LARGE SCALE GENOMIC DNA]</scope>
    <source>
        <strain evidence="3">A17</strain>
        <strain evidence="4 5">cv. Jemalong A17</strain>
    </source>
</reference>
<dbReference type="HOGENOM" id="CLU_2403020_0_0_1"/>
<dbReference type="STRING" id="3880.G7L6A5"/>
<dbReference type="PANTHER" id="PTHR10971">
    <property type="entry name" value="MRNA EXPORT FACTOR AND BUB3"/>
    <property type="match status" value="1"/>
</dbReference>
<dbReference type="PaxDb" id="3880-AES78544"/>
<dbReference type="AlphaFoldDB" id="G7L6A5"/>
<evidence type="ECO:0000256" key="1">
    <source>
        <dbReference type="ARBA" id="ARBA00022574"/>
    </source>
</evidence>
<dbReference type="Gene3D" id="2.130.10.10">
    <property type="entry name" value="YVTN repeat-like/Quinoprotein amine dehydrogenase"/>
    <property type="match status" value="1"/>
</dbReference>
<keyword evidence="1" id="KW-0853">WD repeat</keyword>
<name>G7L6A5_MEDTR</name>
<evidence type="ECO:0000313" key="5">
    <source>
        <dbReference type="Proteomes" id="UP000002051"/>
    </source>
</evidence>
<evidence type="ECO:0000313" key="4">
    <source>
        <dbReference type="EnsemblPlants" id="AES78544"/>
    </source>
</evidence>
<dbReference type="EnsemblPlants" id="AES78544">
    <property type="protein sequence ID" value="AES78544"/>
    <property type="gene ID" value="MTR_7g033060"/>
</dbReference>
<dbReference type="SUPFAM" id="SSF50960">
    <property type="entry name" value="TolB, C-terminal domain"/>
    <property type="match status" value="1"/>
</dbReference>
<dbReference type="Proteomes" id="UP000002051">
    <property type="component" value="Unassembled WGS sequence"/>
</dbReference>
<dbReference type="EMBL" id="CM001223">
    <property type="protein sequence ID" value="AES78544.1"/>
    <property type="molecule type" value="Genomic_DNA"/>
</dbReference>